<dbReference type="Pfam" id="PF00560">
    <property type="entry name" value="LRR_1"/>
    <property type="match status" value="1"/>
</dbReference>
<dbReference type="InterPro" id="IPR055414">
    <property type="entry name" value="LRR_R13L4/SHOC2-like"/>
</dbReference>
<dbReference type="PANTHER" id="PTHR48051">
    <property type="match status" value="1"/>
</dbReference>
<sequence length="183" mass="21039">MDALIENAGKLLASEQAENIDKAFETLRKLDIAHIPKSLYSDLSEHPLKCFQYHMIEPLKHLKELDLQGSKLNEVPKAIAQLTKLQFLYLHDNNINEVPSSIGFLSDLIWLDLERNNLKVLPAEIGRLKNLHRLNLSFNQLNVLPVEIGQLSQLQSLYLDGNRFSAPERQRIQQSLPKTEIYF</sequence>
<dbReference type="EMBL" id="AAWS01000072">
    <property type="protein sequence ID" value="EAY24344.1"/>
    <property type="molecule type" value="Genomic_DNA"/>
</dbReference>
<dbReference type="InterPro" id="IPR050216">
    <property type="entry name" value="LRR_domain-containing"/>
</dbReference>
<keyword evidence="1" id="KW-0433">Leucine-rich repeat</keyword>
<dbReference type="AlphaFoldDB" id="A1ZZ22"/>
<keyword evidence="5" id="KW-1185">Reference proteome</keyword>
<proteinExistence type="predicted"/>
<keyword evidence="2" id="KW-0677">Repeat</keyword>
<dbReference type="GO" id="GO:0005737">
    <property type="term" value="C:cytoplasm"/>
    <property type="evidence" value="ECO:0007669"/>
    <property type="project" value="TreeGrafter"/>
</dbReference>
<accession>A1ZZ22</accession>
<dbReference type="Gene3D" id="3.80.10.10">
    <property type="entry name" value="Ribonuclease Inhibitor"/>
    <property type="match status" value="1"/>
</dbReference>
<name>A1ZZ22_MICM2</name>
<feature type="domain" description="Disease resistance R13L4/SHOC-2-like LRR" evidence="3">
    <location>
        <begin position="23"/>
        <end position="114"/>
    </location>
</feature>
<protein>
    <submittedName>
        <fullName evidence="4">Leucine-rich repeat containing protein</fullName>
    </submittedName>
</protein>
<dbReference type="Proteomes" id="UP000004095">
    <property type="component" value="Unassembled WGS sequence"/>
</dbReference>
<organism evidence="4 5">
    <name type="scientific">Microscilla marina ATCC 23134</name>
    <dbReference type="NCBI Taxonomy" id="313606"/>
    <lineage>
        <taxon>Bacteria</taxon>
        <taxon>Pseudomonadati</taxon>
        <taxon>Bacteroidota</taxon>
        <taxon>Cytophagia</taxon>
        <taxon>Cytophagales</taxon>
        <taxon>Microscillaceae</taxon>
        <taxon>Microscilla</taxon>
    </lineage>
</organism>
<evidence type="ECO:0000313" key="5">
    <source>
        <dbReference type="Proteomes" id="UP000004095"/>
    </source>
</evidence>
<evidence type="ECO:0000256" key="2">
    <source>
        <dbReference type="ARBA" id="ARBA00022737"/>
    </source>
</evidence>
<dbReference type="InterPro" id="IPR032675">
    <property type="entry name" value="LRR_dom_sf"/>
</dbReference>
<gene>
    <name evidence="4" type="ORF">M23134_02709</name>
</gene>
<evidence type="ECO:0000259" key="3">
    <source>
        <dbReference type="Pfam" id="PF23598"/>
    </source>
</evidence>
<dbReference type="Pfam" id="PF23598">
    <property type="entry name" value="LRR_14"/>
    <property type="match status" value="1"/>
</dbReference>
<reference evidence="4 5" key="1">
    <citation type="submission" date="2007-01" db="EMBL/GenBank/DDBJ databases">
        <authorList>
            <person name="Haygood M."/>
            <person name="Podell S."/>
            <person name="Anderson C."/>
            <person name="Hopkinson B."/>
            <person name="Roe K."/>
            <person name="Barbeau K."/>
            <person name="Gaasterland T."/>
            <person name="Ferriera S."/>
            <person name="Johnson J."/>
            <person name="Kravitz S."/>
            <person name="Beeson K."/>
            <person name="Sutton G."/>
            <person name="Rogers Y.-H."/>
            <person name="Friedman R."/>
            <person name="Frazier M."/>
            <person name="Venter J.C."/>
        </authorList>
    </citation>
    <scope>NUCLEOTIDE SEQUENCE [LARGE SCALE GENOMIC DNA]</scope>
    <source>
        <strain evidence="4 5">ATCC 23134</strain>
    </source>
</reference>
<evidence type="ECO:0000256" key="1">
    <source>
        <dbReference type="ARBA" id="ARBA00022614"/>
    </source>
</evidence>
<dbReference type="eggNOG" id="COG4886">
    <property type="taxonomic scope" value="Bacteria"/>
</dbReference>
<dbReference type="PROSITE" id="PS51450">
    <property type="entry name" value="LRR"/>
    <property type="match status" value="2"/>
</dbReference>
<dbReference type="RefSeq" id="WP_002704964.1">
    <property type="nucleotide sequence ID" value="NZ_AAWS01000072.1"/>
</dbReference>
<dbReference type="PANTHER" id="PTHR48051:SF1">
    <property type="entry name" value="RAS SUPPRESSOR PROTEIN 1"/>
    <property type="match status" value="1"/>
</dbReference>
<dbReference type="InterPro" id="IPR003591">
    <property type="entry name" value="Leu-rich_rpt_typical-subtyp"/>
</dbReference>
<dbReference type="SMART" id="SM00369">
    <property type="entry name" value="LRR_TYP"/>
    <property type="match status" value="4"/>
</dbReference>
<comment type="caution">
    <text evidence="4">The sequence shown here is derived from an EMBL/GenBank/DDBJ whole genome shotgun (WGS) entry which is preliminary data.</text>
</comment>
<evidence type="ECO:0000313" key="4">
    <source>
        <dbReference type="EMBL" id="EAY24344.1"/>
    </source>
</evidence>
<dbReference type="SUPFAM" id="SSF52058">
    <property type="entry name" value="L domain-like"/>
    <property type="match status" value="1"/>
</dbReference>
<dbReference type="InterPro" id="IPR001611">
    <property type="entry name" value="Leu-rich_rpt"/>
</dbReference>